<name>A0A835TF09_CHLIN</name>
<dbReference type="OrthoDB" id="544906at2759"/>
<dbReference type="EMBL" id="JAEHOC010000004">
    <property type="protein sequence ID" value="KAG2442891.1"/>
    <property type="molecule type" value="Genomic_DNA"/>
</dbReference>
<evidence type="ECO:0000313" key="3">
    <source>
        <dbReference type="Proteomes" id="UP000650467"/>
    </source>
</evidence>
<feature type="compositionally biased region" description="Low complexity" evidence="1">
    <location>
        <begin position="227"/>
        <end position="250"/>
    </location>
</feature>
<feature type="region of interest" description="Disordered" evidence="1">
    <location>
        <begin position="566"/>
        <end position="602"/>
    </location>
</feature>
<sequence length="731" mass="75066">MASSEWAAELLGHALFLGAPVAFCYAGSYISGLYSRMEQELVETFTKAQLGPWEASGRPGPVLEAEGTASCIEQAPAVSPAAPAMLQYHNATFSRQSASAMSVCTDCAADSDCDEDDLDFCLVTPQQAVGTLGSHAPHYTKIFLNGLPLMADATDPSATLSLDECARRIKLASDSNRSRNGASSCSRATSLPSSPCLTPIAGLEPELDVPAAAGQPAVLRRHHSHTQPLQRSRSRLVQRSQLDQQAQGQQPEGGQGEAGLAADPRRPSGNGSFYRSGACSSAGSFRSTTSSLHTVFSSSSVFSCPSQRSSIDVPQETAAAAAAARRGEQQQQSQGDTEGPRQLAAPQVSCPIPGGVTPIVTSPADTPFAALASAPLSCPGATSGAGACGSPFASAAHVAGDRRRSISECGGTALCFENDTEHRVRDTDGAAAVHHDVDDLCRCLDSPCLASSTRSACELERLPGASSCSSPASNGCGSPSRPKSACGDASRAGAQCVAARTCARIDQQQQAPKRRWMPSGACNVPVPPRPQQHGPAHRTIPTAHSLHRINLSCSVDNLPMAALRHSRSSPATALPPLPPKAPAARNGSEPVPARAPPRAPCTPASAAAAAAAAAPVGLSKAPALPLPPDASAACAGAEAAVPPALRYYLRQARAAGVSVHSNAAGASSVSSSLDSSSGAGCQPGCGRPAGYVKATAHEYTMRTAKVITCHISPFPSPRQQMRKARSPPQAK</sequence>
<evidence type="ECO:0000313" key="2">
    <source>
        <dbReference type="EMBL" id="KAG2442891.1"/>
    </source>
</evidence>
<proteinExistence type="predicted"/>
<dbReference type="Proteomes" id="UP000650467">
    <property type="component" value="Unassembled WGS sequence"/>
</dbReference>
<organism evidence="2 3">
    <name type="scientific">Chlamydomonas incerta</name>
    <dbReference type="NCBI Taxonomy" id="51695"/>
    <lineage>
        <taxon>Eukaryota</taxon>
        <taxon>Viridiplantae</taxon>
        <taxon>Chlorophyta</taxon>
        <taxon>core chlorophytes</taxon>
        <taxon>Chlorophyceae</taxon>
        <taxon>CS clade</taxon>
        <taxon>Chlamydomonadales</taxon>
        <taxon>Chlamydomonadaceae</taxon>
        <taxon>Chlamydomonas</taxon>
    </lineage>
</organism>
<feature type="region of interest" description="Disordered" evidence="1">
    <location>
        <begin position="219"/>
        <end position="275"/>
    </location>
</feature>
<gene>
    <name evidence="2" type="ORF">HXX76_002968</name>
</gene>
<accession>A0A835TF09</accession>
<feature type="region of interest" description="Disordered" evidence="1">
    <location>
        <begin position="313"/>
        <end position="350"/>
    </location>
</feature>
<reference evidence="2" key="1">
    <citation type="journal article" date="2020" name="bioRxiv">
        <title>Comparative genomics of Chlamydomonas.</title>
        <authorList>
            <person name="Craig R.J."/>
            <person name="Hasan A.R."/>
            <person name="Ness R.W."/>
            <person name="Keightley P.D."/>
        </authorList>
    </citation>
    <scope>NUCLEOTIDE SEQUENCE</scope>
    <source>
        <strain evidence="2">SAG 7.73</strain>
    </source>
</reference>
<keyword evidence="3" id="KW-1185">Reference proteome</keyword>
<protein>
    <submittedName>
        <fullName evidence="2">Uncharacterized protein</fullName>
    </submittedName>
</protein>
<dbReference type="AlphaFoldDB" id="A0A835TF09"/>
<feature type="region of interest" description="Disordered" evidence="1">
    <location>
        <begin position="712"/>
        <end position="731"/>
    </location>
</feature>
<evidence type="ECO:0000256" key="1">
    <source>
        <dbReference type="SAM" id="MobiDB-lite"/>
    </source>
</evidence>
<comment type="caution">
    <text evidence="2">The sequence shown here is derived from an EMBL/GenBank/DDBJ whole genome shotgun (WGS) entry which is preliminary data.</text>
</comment>